<organism evidence="2 3">
    <name type="scientific">Ralstonia insidiosa</name>
    <dbReference type="NCBI Taxonomy" id="190721"/>
    <lineage>
        <taxon>Bacteria</taxon>
        <taxon>Pseudomonadati</taxon>
        <taxon>Pseudomonadota</taxon>
        <taxon>Betaproteobacteria</taxon>
        <taxon>Burkholderiales</taxon>
        <taxon>Burkholderiaceae</taxon>
        <taxon>Ralstonia</taxon>
    </lineage>
</organism>
<sequence length="461" mass="49137">MQPAAIVGAVISFFLAMRHFIVVGAGIAGLNAARHLQRAGCSVTVLEAARSPGGRIRSVPFHGQTIECGAQFVSSRYRYVLPLLQEAGLASRLRKTSAVAAMQRGPVFHAVHSKRPWTLGTSGQLTWGETWQMLRGGLATAREVRGVDPSHYASLAALDDEDAQAWSTRVFGEAAARYFFEPMVHGLYFHRLAGTSRALLGALTAFNGADTLTVDDGWQALPRAMASALDVRYGANVEQVRETLDGVRVCVNGEWLDADGVVLAAPAHIARAWLPQPTLGESAVLDARYAPSVHVALGLPPSWSAPKVFQPVYGALFAPVEGSPLAALTFQQGKTPGDGPIVCAMLGEQAAAKVGHLSDTALVRFVVEAMAAHLPGIDRAAVSTHLQRWEVAEPRSPVGRARAVAAYRNTLGRDRRVVLAGDYLGSPWTDGAAETGHWAAQHLLAARMQRPDHAALARAVA</sequence>
<dbReference type="InterPro" id="IPR050464">
    <property type="entry name" value="Zeta_carotene_desat/Oxidored"/>
</dbReference>
<evidence type="ECO:0000313" key="3">
    <source>
        <dbReference type="Proteomes" id="UP000077927"/>
    </source>
</evidence>
<dbReference type="InterPro" id="IPR036188">
    <property type="entry name" value="FAD/NAD-bd_sf"/>
</dbReference>
<dbReference type="Gene3D" id="3.90.660.20">
    <property type="entry name" value="Protoporphyrinogen oxidase, mitochondrial, domain 2"/>
    <property type="match status" value="1"/>
</dbReference>
<accession>A0AAC9BES9</accession>
<dbReference type="SUPFAM" id="SSF54373">
    <property type="entry name" value="FAD-linked reductases, C-terminal domain"/>
    <property type="match status" value="1"/>
</dbReference>
<dbReference type="Pfam" id="PF01593">
    <property type="entry name" value="Amino_oxidase"/>
    <property type="match status" value="1"/>
</dbReference>
<name>A0AAC9BES9_9RALS</name>
<dbReference type="InterPro" id="IPR002937">
    <property type="entry name" value="Amino_oxidase"/>
</dbReference>
<evidence type="ECO:0000259" key="1">
    <source>
        <dbReference type="Pfam" id="PF01593"/>
    </source>
</evidence>
<feature type="domain" description="Amine oxidase" evidence="1">
    <location>
        <begin position="27"/>
        <end position="444"/>
    </location>
</feature>
<dbReference type="PANTHER" id="PTHR42923">
    <property type="entry name" value="PROTOPORPHYRINOGEN OXIDASE"/>
    <property type="match status" value="1"/>
</dbReference>
<dbReference type="Gene3D" id="1.10.3110.10">
    <property type="entry name" value="protoporphyrinogen ix oxidase, domain 3"/>
    <property type="match status" value="1"/>
</dbReference>
<reference evidence="2 3" key="1">
    <citation type="submission" date="2015-09" db="EMBL/GenBank/DDBJ databases">
        <authorList>
            <person name="Xu Y."/>
            <person name="Nagy A."/>
            <person name="Liu N.T."/>
            <person name="Nou X."/>
        </authorList>
    </citation>
    <scope>NUCLEOTIDE SEQUENCE [LARGE SCALE GENOMIC DNA]</scope>
    <source>
        <strain evidence="2 3">FC1138</strain>
    </source>
</reference>
<proteinExistence type="predicted"/>
<dbReference type="SUPFAM" id="SSF51905">
    <property type="entry name" value="FAD/NAD(P)-binding domain"/>
    <property type="match status" value="1"/>
</dbReference>
<dbReference type="AlphaFoldDB" id="A0AAC9BES9"/>
<dbReference type="GO" id="GO:0016491">
    <property type="term" value="F:oxidoreductase activity"/>
    <property type="evidence" value="ECO:0007669"/>
    <property type="project" value="InterPro"/>
</dbReference>
<protein>
    <submittedName>
        <fullName evidence="2">Pyridine nucleotide-disulfide oxidoreductase family protein</fullName>
    </submittedName>
</protein>
<dbReference type="PANTHER" id="PTHR42923:SF3">
    <property type="entry name" value="PROTOPORPHYRINOGEN OXIDASE"/>
    <property type="match status" value="1"/>
</dbReference>
<dbReference type="Proteomes" id="UP000077927">
    <property type="component" value="Chromosome 1"/>
</dbReference>
<dbReference type="EMBL" id="CP012605">
    <property type="protein sequence ID" value="ANH72465.1"/>
    <property type="molecule type" value="Genomic_DNA"/>
</dbReference>
<dbReference type="KEGG" id="rin:ACS15_3808"/>
<dbReference type="Gene3D" id="3.50.50.60">
    <property type="entry name" value="FAD/NAD(P)-binding domain"/>
    <property type="match status" value="1"/>
</dbReference>
<gene>
    <name evidence="2" type="ORF">ACS15_3808</name>
</gene>
<evidence type="ECO:0000313" key="2">
    <source>
        <dbReference type="EMBL" id="ANH72465.1"/>
    </source>
</evidence>